<protein>
    <recommendedName>
        <fullName evidence="3">C2H2-type domain-containing protein</fullName>
    </recommendedName>
</protein>
<dbReference type="Proteomes" id="UP000316292">
    <property type="component" value="Unassembled WGS sequence"/>
</dbReference>
<evidence type="ECO:0000313" key="5">
    <source>
        <dbReference type="Proteomes" id="UP000316292"/>
    </source>
</evidence>
<proteinExistence type="predicted"/>
<name>A0A538S6R2_UNCEI</name>
<evidence type="ECO:0000259" key="3">
    <source>
        <dbReference type="PROSITE" id="PS00028"/>
    </source>
</evidence>
<feature type="region of interest" description="Disordered" evidence="1">
    <location>
        <begin position="31"/>
        <end position="88"/>
    </location>
</feature>
<evidence type="ECO:0000256" key="1">
    <source>
        <dbReference type="SAM" id="MobiDB-lite"/>
    </source>
</evidence>
<feature type="domain" description="C2H2-type" evidence="3">
    <location>
        <begin position="199"/>
        <end position="221"/>
    </location>
</feature>
<feature type="chain" id="PRO_5021759447" description="C2H2-type domain-containing protein" evidence="2">
    <location>
        <begin position="32"/>
        <end position="274"/>
    </location>
</feature>
<dbReference type="EMBL" id="VBOR01000128">
    <property type="protein sequence ID" value="TMQ47077.1"/>
    <property type="molecule type" value="Genomic_DNA"/>
</dbReference>
<organism evidence="4 5">
    <name type="scientific">Eiseniibacteriota bacterium</name>
    <dbReference type="NCBI Taxonomy" id="2212470"/>
    <lineage>
        <taxon>Bacteria</taxon>
        <taxon>Candidatus Eiseniibacteriota</taxon>
    </lineage>
</organism>
<dbReference type="AlphaFoldDB" id="A0A538S6R2"/>
<dbReference type="PROSITE" id="PS00028">
    <property type="entry name" value="ZINC_FINGER_C2H2_1"/>
    <property type="match status" value="1"/>
</dbReference>
<dbReference type="InterPro" id="IPR013087">
    <property type="entry name" value="Znf_C2H2_type"/>
</dbReference>
<reference evidence="4 5" key="1">
    <citation type="journal article" date="2019" name="Nat. Microbiol.">
        <title>Mediterranean grassland soil C-N compound turnover is dependent on rainfall and depth, and is mediated by genomically divergent microorganisms.</title>
        <authorList>
            <person name="Diamond S."/>
            <person name="Andeer P.F."/>
            <person name="Li Z."/>
            <person name="Crits-Christoph A."/>
            <person name="Burstein D."/>
            <person name="Anantharaman K."/>
            <person name="Lane K.R."/>
            <person name="Thomas B.C."/>
            <person name="Pan C."/>
            <person name="Northen T.R."/>
            <person name="Banfield J.F."/>
        </authorList>
    </citation>
    <scope>NUCLEOTIDE SEQUENCE [LARGE SCALE GENOMIC DNA]</scope>
    <source>
        <strain evidence="4">WS_1</strain>
    </source>
</reference>
<evidence type="ECO:0000313" key="4">
    <source>
        <dbReference type="EMBL" id="TMQ47077.1"/>
    </source>
</evidence>
<gene>
    <name evidence="4" type="ORF">E6K71_10935</name>
</gene>
<feature type="signal peptide" evidence="2">
    <location>
        <begin position="1"/>
        <end position="31"/>
    </location>
</feature>
<feature type="compositionally biased region" description="Basic and acidic residues" evidence="1">
    <location>
        <begin position="38"/>
        <end position="58"/>
    </location>
</feature>
<sequence>MNGSWLGRARTAIAGAIGVAILMGAPLPAQADQGKWWKPKEGDRKSEQSDRGGQDRGNRGGQRTWNRGDQGAWRGGSNNSERFRSTWRDRADQRVQVRDRWNGGGSGDIRFRDRRYSVRGRWGGTSVWRGDPVRRDVLVIRDRRYGGGYFRARRIYCAPRYYGRFVYVRPVRFFVAANFRMGGVHIGARIVRPHYLYGCNFCDERFDTYGAYAYHVEHCAHRPSGFAISVSNWDDDFDSYWDGPYQATGYYDDQGYNDDPYYDDSYDDDGYYHD</sequence>
<keyword evidence="2" id="KW-0732">Signal</keyword>
<evidence type="ECO:0000256" key="2">
    <source>
        <dbReference type="SAM" id="SignalP"/>
    </source>
</evidence>
<comment type="caution">
    <text evidence="4">The sequence shown here is derived from an EMBL/GenBank/DDBJ whole genome shotgun (WGS) entry which is preliminary data.</text>
</comment>
<accession>A0A538S6R2</accession>